<dbReference type="RefSeq" id="WP_013825437.1">
    <property type="nucleotide sequence ID" value="NC_015574.1"/>
</dbReference>
<comment type="similarity">
    <text evidence="2">Belongs to the 2H phosphoesterase superfamily. ThpR family.</text>
</comment>
<keyword evidence="1 2" id="KW-0378">Hydrolase</keyword>
<dbReference type="GO" id="GO:0016874">
    <property type="term" value="F:ligase activity"/>
    <property type="evidence" value="ECO:0007669"/>
    <property type="project" value="UniProtKB-KW"/>
</dbReference>
<protein>
    <recommendedName>
        <fullName evidence="2">RNA 2',3'-cyclic phosphodiesterase</fullName>
        <shortName evidence="2">RNA 2',3'-CPDase</shortName>
        <ecNumber evidence="2">3.1.4.58</ecNumber>
    </recommendedName>
</protein>
<dbReference type="EC" id="3.1.4.58" evidence="2"/>
<dbReference type="PANTHER" id="PTHR35561:SF1">
    <property type="entry name" value="RNA 2',3'-CYCLIC PHOSPHODIESTERASE"/>
    <property type="match status" value="1"/>
</dbReference>
<dbReference type="GeneID" id="10668412"/>
<gene>
    <name evidence="3" type="ordered locus">MSWAN_0910</name>
</gene>
<dbReference type="eggNOG" id="arCOG01736">
    <property type="taxonomic scope" value="Archaea"/>
</dbReference>
<evidence type="ECO:0000313" key="4">
    <source>
        <dbReference type="Proteomes" id="UP000009231"/>
    </source>
</evidence>
<feature type="short sequence motif" description="HXTX 1" evidence="2">
    <location>
        <begin position="40"/>
        <end position="43"/>
    </location>
</feature>
<accession>F6D2K1</accession>
<dbReference type="GO" id="GO:0008664">
    <property type="term" value="F:RNA 2',3'-cyclic 3'-phosphodiesterase activity"/>
    <property type="evidence" value="ECO:0007669"/>
    <property type="project" value="UniProtKB-EC"/>
</dbReference>
<dbReference type="AlphaFoldDB" id="F6D2K1"/>
<feature type="active site" description="Proton acceptor" evidence="2">
    <location>
        <position position="125"/>
    </location>
</feature>
<dbReference type="HOGENOM" id="CLU_081251_3_4_2"/>
<dbReference type="Pfam" id="PF13563">
    <property type="entry name" value="2_5_RNA_ligase2"/>
    <property type="match status" value="1"/>
</dbReference>
<name>F6D2K1_METPW</name>
<feature type="short sequence motif" description="HXTX 2" evidence="2">
    <location>
        <begin position="125"/>
        <end position="128"/>
    </location>
</feature>
<feature type="active site" description="Proton donor" evidence="2">
    <location>
        <position position="40"/>
    </location>
</feature>
<dbReference type="InterPro" id="IPR004175">
    <property type="entry name" value="RNA_CPDase"/>
</dbReference>
<evidence type="ECO:0000313" key="3">
    <source>
        <dbReference type="EMBL" id="AEG17935.1"/>
    </source>
</evidence>
<dbReference type="OrthoDB" id="44091at2157"/>
<dbReference type="GO" id="GO:0004113">
    <property type="term" value="F:2',3'-cyclic-nucleotide 3'-phosphodiesterase activity"/>
    <property type="evidence" value="ECO:0007669"/>
    <property type="project" value="InterPro"/>
</dbReference>
<reference evidence="3 4" key="1">
    <citation type="journal article" date="2014" name="Int. J. Syst. Evol. Microbiol.">
        <title>Methanobacterium paludis sp. nov. and a novel strain of Methanobacterium lacus isolated from northern peatlands.</title>
        <authorList>
            <person name="Cadillo-Quiroz H."/>
            <person name="Brauer S.L."/>
            <person name="Goodson N."/>
            <person name="Yavitt J.B."/>
            <person name="Zinder S.H."/>
        </authorList>
    </citation>
    <scope>NUCLEOTIDE SEQUENCE [LARGE SCALE GENOMIC DNA]</scope>
    <source>
        <strain evidence="4">DSM 25820 / JCM 18151 / SWAN1</strain>
    </source>
</reference>
<sequence>MRAFLAVDVDEVLVDKITEVQKQLAEAEAQVKFVEPENLHFTFKFFGDISREKADEIIGMIEGKMKEYEPFEISIKNTGVFPHMGYMRVIWLGVEDAEPFSQMQMGFDEDFVKMGFKKERSYIPHLTIGRVKGAHNKDALVAAINELEDVEIGKMIVKKIVLKQSELTPVGPVYTDVKEFKL</sequence>
<organism evidence="3 4">
    <name type="scientific">Methanobacterium paludis (strain DSM 25820 / JCM 18151 / SWAN1)</name>
    <dbReference type="NCBI Taxonomy" id="868131"/>
    <lineage>
        <taxon>Archaea</taxon>
        <taxon>Methanobacteriati</taxon>
        <taxon>Methanobacteriota</taxon>
        <taxon>Methanomada group</taxon>
        <taxon>Methanobacteria</taxon>
        <taxon>Methanobacteriales</taxon>
        <taxon>Methanobacteriaceae</taxon>
        <taxon>Methanobacterium</taxon>
    </lineage>
</organism>
<dbReference type="KEGG" id="mew:MSWAN_0910"/>
<dbReference type="SUPFAM" id="SSF55144">
    <property type="entry name" value="LigT-like"/>
    <property type="match status" value="1"/>
</dbReference>
<keyword evidence="4" id="KW-1185">Reference proteome</keyword>
<dbReference type="PANTHER" id="PTHR35561">
    <property type="entry name" value="RNA 2',3'-CYCLIC PHOSPHODIESTERASE"/>
    <property type="match status" value="1"/>
</dbReference>
<comment type="catalytic activity">
    <reaction evidence="2">
        <text>a 3'-end 2',3'-cyclophospho-ribonucleotide-RNA + H2O = a 3'-end 2'-phospho-ribonucleotide-RNA + H(+)</text>
        <dbReference type="Rhea" id="RHEA:11828"/>
        <dbReference type="Rhea" id="RHEA-COMP:10464"/>
        <dbReference type="Rhea" id="RHEA-COMP:17353"/>
        <dbReference type="ChEBI" id="CHEBI:15377"/>
        <dbReference type="ChEBI" id="CHEBI:15378"/>
        <dbReference type="ChEBI" id="CHEBI:83064"/>
        <dbReference type="ChEBI" id="CHEBI:173113"/>
        <dbReference type="EC" id="3.1.4.58"/>
    </reaction>
</comment>
<dbReference type="HAMAP" id="MF_01940">
    <property type="entry name" value="RNA_CPDase"/>
    <property type="match status" value="1"/>
</dbReference>
<evidence type="ECO:0000256" key="1">
    <source>
        <dbReference type="ARBA" id="ARBA00022801"/>
    </source>
</evidence>
<comment type="function">
    <text evidence="2">Hydrolyzes RNA 2',3'-cyclic phosphodiester to an RNA 2'-phosphomonoester.</text>
</comment>
<keyword evidence="3" id="KW-0436">Ligase</keyword>
<dbReference type="STRING" id="868131.MSWAN_0910"/>
<dbReference type="EMBL" id="CP002772">
    <property type="protein sequence ID" value="AEG17935.1"/>
    <property type="molecule type" value="Genomic_DNA"/>
</dbReference>
<dbReference type="NCBIfam" id="TIGR02258">
    <property type="entry name" value="2_5_ligase"/>
    <property type="match status" value="1"/>
</dbReference>
<dbReference type="InterPro" id="IPR009097">
    <property type="entry name" value="Cyclic_Pdiesterase"/>
</dbReference>
<dbReference type="Proteomes" id="UP000009231">
    <property type="component" value="Chromosome"/>
</dbReference>
<proteinExistence type="inferred from homology"/>
<evidence type="ECO:0000256" key="2">
    <source>
        <dbReference type="HAMAP-Rule" id="MF_01940"/>
    </source>
</evidence>
<dbReference type="Gene3D" id="3.90.1140.10">
    <property type="entry name" value="Cyclic phosphodiesterase"/>
    <property type="match status" value="1"/>
</dbReference>